<geneLocation type="plasmid" evidence="1 2">
    <name>pAb134-03</name>
</geneLocation>
<dbReference type="RefSeq" id="WP_143508372.1">
    <property type="nucleotide sequence ID" value="NZ_CP074129.1"/>
</dbReference>
<proteinExistence type="predicted"/>
<evidence type="ECO:0000313" key="2">
    <source>
        <dbReference type="Proteomes" id="UP000680706"/>
    </source>
</evidence>
<gene>
    <name evidence="1" type="ORF">KGB56_25975</name>
</gene>
<sequence>MGSTPVQEKTTSITQAVQSIFKSLEVLEGDIRQIVLHHEYTAPHDYHEGEFVIYAALYINGEEDQQPRVEGMIAYASRTPDQLTYKFISEENNPRPRECPLSVLEFLTPTKHPWAIAWREECRDFQLNREPFKRMAS</sequence>
<accession>A0ABX8B0S6</accession>
<keyword evidence="1" id="KW-0614">Plasmid</keyword>
<dbReference type="Proteomes" id="UP000680706">
    <property type="component" value="Plasmid pAb134-03"/>
</dbReference>
<dbReference type="EMBL" id="CP074129">
    <property type="protein sequence ID" value="QUS59066.1"/>
    <property type="molecule type" value="Genomic_DNA"/>
</dbReference>
<organism evidence="1 2">
    <name type="scientific">Pseudovibrio brasiliensis</name>
    <dbReference type="NCBI Taxonomy" id="1898042"/>
    <lineage>
        <taxon>Bacteria</taxon>
        <taxon>Pseudomonadati</taxon>
        <taxon>Pseudomonadota</taxon>
        <taxon>Alphaproteobacteria</taxon>
        <taxon>Hyphomicrobiales</taxon>
        <taxon>Stappiaceae</taxon>
        <taxon>Pseudovibrio</taxon>
    </lineage>
</organism>
<name>A0ABX8B0S6_9HYPH</name>
<protein>
    <submittedName>
        <fullName evidence="1">Uncharacterized protein</fullName>
    </submittedName>
</protein>
<reference evidence="1 2" key="1">
    <citation type="journal article" date="2021" name="Angew. Chem. Int. Ed. Engl.">
        <title>A novel family of nonribosomal peptides modulate collective behavior in Pseudovibrio bacteria isolated from marine sponges.</title>
        <authorList>
            <person name="Ioca L.P."/>
            <person name="Dai Y."/>
            <person name="Kunakom S."/>
            <person name="Diaz-Espinosa J."/>
            <person name="Krunic A."/>
            <person name="Crnkovic C.M."/>
            <person name="Orjala J."/>
            <person name="Sanchez L.M."/>
            <person name="Ferreira A.G."/>
            <person name="Berlinck R.G.S."/>
            <person name="Eustaquio A.S."/>
        </authorList>
    </citation>
    <scope>NUCLEOTIDE SEQUENCE [LARGE SCALE GENOMIC DNA]</scope>
    <source>
        <strain evidence="1 2">Ab134</strain>
        <plasmid evidence="1 2">pAb134-03</plasmid>
    </source>
</reference>
<evidence type="ECO:0000313" key="1">
    <source>
        <dbReference type="EMBL" id="QUS59066.1"/>
    </source>
</evidence>
<keyword evidence="2" id="KW-1185">Reference proteome</keyword>